<name>A0A6J4LFA2_9CYAN</name>
<evidence type="ECO:0000256" key="1">
    <source>
        <dbReference type="SAM" id="MobiDB-lite"/>
    </source>
</evidence>
<feature type="compositionally biased region" description="Polar residues" evidence="1">
    <location>
        <begin position="85"/>
        <end position="101"/>
    </location>
</feature>
<accession>A0A6J4LFA2</accession>
<proteinExistence type="predicted"/>
<feature type="region of interest" description="Disordered" evidence="1">
    <location>
        <begin position="74"/>
        <end position="139"/>
    </location>
</feature>
<reference evidence="4" key="1">
    <citation type="submission" date="2020-02" db="EMBL/GenBank/DDBJ databases">
        <authorList>
            <person name="Meier V. D."/>
        </authorList>
    </citation>
    <scope>NUCLEOTIDE SEQUENCE</scope>
    <source>
        <strain evidence="4">AVDCRST_MAG84</strain>
    </source>
</reference>
<dbReference type="EMBL" id="CADCTZ010000316">
    <property type="protein sequence ID" value="CAA9332190.1"/>
    <property type="molecule type" value="Genomic_DNA"/>
</dbReference>
<evidence type="ECO:0000259" key="3">
    <source>
        <dbReference type="Pfam" id="PF08479"/>
    </source>
</evidence>
<dbReference type="Pfam" id="PF08479">
    <property type="entry name" value="POTRA_2"/>
    <property type="match status" value="1"/>
</dbReference>
<evidence type="ECO:0000313" key="4">
    <source>
        <dbReference type="EMBL" id="CAA9332190.1"/>
    </source>
</evidence>
<dbReference type="AlphaFoldDB" id="A0A6J4LFA2"/>
<feature type="domain" description="Polypeptide-transport-associated ShlB-type" evidence="3">
    <location>
        <begin position="167"/>
        <end position="218"/>
    </location>
</feature>
<dbReference type="InterPro" id="IPR013686">
    <property type="entry name" value="Polypept-transport_assoc_ShlB"/>
</dbReference>
<feature type="chain" id="PRO_5026725789" description="Polypeptide-transport-associated ShlB-type domain-containing protein" evidence="2">
    <location>
        <begin position="34"/>
        <end position="250"/>
    </location>
</feature>
<organism evidence="4">
    <name type="scientific">uncultured Microcoleus sp</name>
    <dbReference type="NCBI Taxonomy" id="259945"/>
    <lineage>
        <taxon>Bacteria</taxon>
        <taxon>Bacillati</taxon>
        <taxon>Cyanobacteriota</taxon>
        <taxon>Cyanophyceae</taxon>
        <taxon>Oscillatoriophycideae</taxon>
        <taxon>Oscillatoriales</taxon>
        <taxon>Microcoleaceae</taxon>
        <taxon>Microcoleus</taxon>
        <taxon>environmental samples</taxon>
    </lineage>
</organism>
<protein>
    <recommendedName>
        <fullName evidence="3">Polypeptide-transport-associated ShlB-type domain-containing protein</fullName>
    </recommendedName>
</protein>
<dbReference type="Gene3D" id="3.10.20.310">
    <property type="entry name" value="membrane protein fhac"/>
    <property type="match status" value="1"/>
</dbReference>
<feature type="compositionally biased region" description="Pro residues" evidence="1">
    <location>
        <begin position="119"/>
        <end position="138"/>
    </location>
</feature>
<sequence length="250" mass="27190">MPVQPSRGFCKIKFFHALALAFSIAGICPALQAAQSVGESMVAADSGVQAPIFNDNLPDRATADDRDRLRDLYSGSELDTDSQESENNSPEFDQSTETQPPETLDQLPNRGENRQEFPIPNPLPQNLPPLPEPAPLAPLPEAEQLLPPAVPASAQPAELPNIPGTIKVDRFEVVGSTVFTKQELDAALKDFVGSPLTFAQLLQARSVVSQLYISKGYHIWSADGATNAHRVSCEDISAKRQARKYKCSRD</sequence>
<keyword evidence="2" id="KW-0732">Signal</keyword>
<gene>
    <name evidence="4" type="ORF">AVDCRST_MAG84-1917</name>
</gene>
<feature type="signal peptide" evidence="2">
    <location>
        <begin position="1"/>
        <end position="33"/>
    </location>
</feature>
<evidence type="ECO:0000256" key="2">
    <source>
        <dbReference type="SAM" id="SignalP"/>
    </source>
</evidence>